<keyword evidence="1" id="KW-0812">Transmembrane</keyword>
<proteinExistence type="predicted"/>
<accession>A0ABS2NI89</accession>
<comment type="caution">
    <text evidence="2">The sequence shown here is derived from an EMBL/GenBank/DDBJ whole genome shotgun (WGS) entry which is preliminary data.</text>
</comment>
<dbReference type="EMBL" id="JAFBDZ010000004">
    <property type="protein sequence ID" value="MBM7587261.1"/>
    <property type="molecule type" value="Genomic_DNA"/>
</dbReference>
<evidence type="ECO:0000313" key="3">
    <source>
        <dbReference type="Proteomes" id="UP001646157"/>
    </source>
</evidence>
<keyword evidence="1" id="KW-0472">Membrane</keyword>
<feature type="transmembrane region" description="Helical" evidence="1">
    <location>
        <begin position="40"/>
        <end position="59"/>
    </location>
</feature>
<sequence length="145" mass="16027">MVNVTKNTLGIPISSLFLLALLGVPRVIVHDLKWVEPGSIVNMLLAMIPPIIWIVVVLWKKAIKPFKALLLVGIIYGILLGITHQIFWHITFDELPTLGGNLAAIPPFVNAFITRAFGFFSSLFTGTIMGIILGLIGLWINRIRT</sequence>
<gene>
    <name evidence="2" type="ORF">JOC86_003834</name>
</gene>
<name>A0ABS2NI89_9BACI</name>
<protein>
    <recommendedName>
        <fullName evidence="4">DUF819 family protein</fullName>
    </recommendedName>
</protein>
<evidence type="ECO:0008006" key="4">
    <source>
        <dbReference type="Google" id="ProtNLM"/>
    </source>
</evidence>
<evidence type="ECO:0000313" key="2">
    <source>
        <dbReference type="EMBL" id="MBM7587261.1"/>
    </source>
</evidence>
<evidence type="ECO:0000256" key="1">
    <source>
        <dbReference type="SAM" id="Phobius"/>
    </source>
</evidence>
<feature type="transmembrane region" description="Helical" evidence="1">
    <location>
        <begin position="68"/>
        <end position="88"/>
    </location>
</feature>
<keyword evidence="1" id="KW-1133">Transmembrane helix</keyword>
<reference evidence="2 3" key="1">
    <citation type="submission" date="2021-01" db="EMBL/GenBank/DDBJ databases">
        <title>Genomic Encyclopedia of Type Strains, Phase IV (KMG-IV): sequencing the most valuable type-strain genomes for metagenomic binning, comparative biology and taxonomic classification.</title>
        <authorList>
            <person name="Goeker M."/>
        </authorList>
    </citation>
    <scope>NUCLEOTIDE SEQUENCE [LARGE SCALE GENOMIC DNA]</scope>
    <source>
        <strain evidence="2 3">DSM 24834</strain>
    </source>
</reference>
<feature type="transmembrane region" description="Helical" evidence="1">
    <location>
        <begin position="9"/>
        <end position="28"/>
    </location>
</feature>
<dbReference type="Proteomes" id="UP001646157">
    <property type="component" value="Unassembled WGS sequence"/>
</dbReference>
<keyword evidence="3" id="KW-1185">Reference proteome</keyword>
<dbReference type="RefSeq" id="WP_205174455.1">
    <property type="nucleotide sequence ID" value="NZ_JAFBDZ010000004.1"/>
</dbReference>
<feature type="transmembrane region" description="Helical" evidence="1">
    <location>
        <begin position="116"/>
        <end position="140"/>
    </location>
</feature>
<organism evidence="2 3">
    <name type="scientific">Rossellomorea pakistanensis</name>
    <dbReference type="NCBI Taxonomy" id="992288"/>
    <lineage>
        <taxon>Bacteria</taxon>
        <taxon>Bacillati</taxon>
        <taxon>Bacillota</taxon>
        <taxon>Bacilli</taxon>
        <taxon>Bacillales</taxon>
        <taxon>Bacillaceae</taxon>
        <taxon>Rossellomorea</taxon>
    </lineage>
</organism>